<dbReference type="STRING" id="1047168.A0A0F4G8J3"/>
<reference evidence="2 3" key="1">
    <citation type="submission" date="2015-03" db="EMBL/GenBank/DDBJ databases">
        <title>RNA-seq based gene annotation and comparative genomics of four Zymoseptoria species reveal species-specific pathogenicity related genes and transposable element activity.</title>
        <authorList>
            <person name="Grandaubert J."/>
            <person name="Bhattacharyya A."/>
            <person name="Stukenbrock E.H."/>
        </authorList>
    </citation>
    <scope>NUCLEOTIDE SEQUENCE [LARGE SCALE GENOMIC DNA]</scope>
    <source>
        <strain evidence="2 3">Zb18110</strain>
    </source>
</reference>
<keyword evidence="3" id="KW-1185">Reference proteome</keyword>
<evidence type="ECO:0000256" key="1">
    <source>
        <dbReference type="SAM" id="MobiDB-lite"/>
    </source>
</evidence>
<feature type="compositionally biased region" description="Polar residues" evidence="1">
    <location>
        <begin position="32"/>
        <end position="46"/>
    </location>
</feature>
<evidence type="ECO:0000313" key="2">
    <source>
        <dbReference type="EMBL" id="KJX93681.1"/>
    </source>
</evidence>
<dbReference type="OrthoDB" id="510958at2759"/>
<gene>
    <name evidence="2" type="ORF">TI39_contig4273g00005</name>
</gene>
<sequence>MPPAKTHDARVDGSTTRERQLASAAHARSKKQTLQSTNGIMQNGSTLKDLPLYNPDTAAQQPQTGMAWNTAPLELLDTYRVAHNLQTPTAFTTPLRQALLTNPGMGRHSPTMARKKEKRRVSKEQLALAVRKNFNGAAVSEIDVVVDLVYKVRNQDKAFRMRSMPAVPKNAKTS</sequence>
<feature type="region of interest" description="Disordered" evidence="1">
    <location>
        <begin position="101"/>
        <end position="120"/>
    </location>
</feature>
<dbReference type="InterPro" id="IPR038291">
    <property type="entry name" value="SAP30_C_sf"/>
</dbReference>
<proteinExistence type="predicted"/>
<protein>
    <recommendedName>
        <fullName evidence="4">Histone deacetylase complex subunit SAP30 Sin3 binding domain-containing protein</fullName>
    </recommendedName>
</protein>
<evidence type="ECO:0000313" key="3">
    <source>
        <dbReference type="Proteomes" id="UP000033647"/>
    </source>
</evidence>
<dbReference type="Proteomes" id="UP000033647">
    <property type="component" value="Unassembled WGS sequence"/>
</dbReference>
<organism evidence="2 3">
    <name type="scientific">Zymoseptoria brevis</name>
    <dbReference type="NCBI Taxonomy" id="1047168"/>
    <lineage>
        <taxon>Eukaryota</taxon>
        <taxon>Fungi</taxon>
        <taxon>Dikarya</taxon>
        <taxon>Ascomycota</taxon>
        <taxon>Pezizomycotina</taxon>
        <taxon>Dothideomycetes</taxon>
        <taxon>Dothideomycetidae</taxon>
        <taxon>Mycosphaerellales</taxon>
        <taxon>Mycosphaerellaceae</taxon>
        <taxon>Zymoseptoria</taxon>
    </lineage>
</organism>
<accession>A0A0F4G8J3</accession>
<dbReference type="Gene3D" id="6.10.160.20">
    <property type="match status" value="1"/>
</dbReference>
<feature type="region of interest" description="Disordered" evidence="1">
    <location>
        <begin position="1"/>
        <end position="60"/>
    </location>
</feature>
<dbReference type="AlphaFoldDB" id="A0A0F4G8J3"/>
<dbReference type="EMBL" id="LAFY01004232">
    <property type="protein sequence ID" value="KJX93681.1"/>
    <property type="molecule type" value="Genomic_DNA"/>
</dbReference>
<feature type="compositionally biased region" description="Basic and acidic residues" evidence="1">
    <location>
        <begin position="1"/>
        <end position="20"/>
    </location>
</feature>
<evidence type="ECO:0008006" key="4">
    <source>
        <dbReference type="Google" id="ProtNLM"/>
    </source>
</evidence>
<name>A0A0F4G8J3_9PEZI</name>
<comment type="caution">
    <text evidence="2">The sequence shown here is derived from an EMBL/GenBank/DDBJ whole genome shotgun (WGS) entry which is preliminary data.</text>
</comment>